<comment type="domain">
    <text evidence="10">The DHHC domain is required for palmitoyltransferase activity.</text>
</comment>
<keyword evidence="7" id="KW-0564">Palmitate</keyword>
<dbReference type="EnsemblMetazoa" id="XM_030997463">
    <property type="protein sequence ID" value="XP_030853323"/>
    <property type="gene ID" value="LOC590681"/>
</dbReference>
<dbReference type="InterPro" id="IPR001594">
    <property type="entry name" value="Palmitoyltrfase_DHHC"/>
</dbReference>
<evidence type="ECO:0000256" key="11">
    <source>
        <dbReference type="SAM" id="MobiDB-lite"/>
    </source>
</evidence>
<evidence type="ECO:0000256" key="3">
    <source>
        <dbReference type="ARBA" id="ARBA00022679"/>
    </source>
</evidence>
<evidence type="ECO:0000259" key="12">
    <source>
        <dbReference type="Pfam" id="PF01529"/>
    </source>
</evidence>
<comment type="subcellular location">
    <subcellularLocation>
        <location evidence="1">Endomembrane system</location>
        <topology evidence="1">Multi-pass membrane protein</topology>
    </subcellularLocation>
</comment>
<keyword evidence="14" id="KW-1185">Reference proteome</keyword>
<dbReference type="OMA" id="FISPHRI"/>
<dbReference type="AlphaFoldDB" id="A0A7M7PML0"/>
<feature type="transmembrane region" description="Helical" evidence="10">
    <location>
        <begin position="12"/>
        <end position="35"/>
    </location>
</feature>
<evidence type="ECO:0000256" key="2">
    <source>
        <dbReference type="ARBA" id="ARBA00008574"/>
    </source>
</evidence>
<evidence type="ECO:0000256" key="10">
    <source>
        <dbReference type="RuleBase" id="RU079119"/>
    </source>
</evidence>
<dbReference type="EC" id="2.3.1.225" evidence="10"/>
<evidence type="ECO:0000256" key="6">
    <source>
        <dbReference type="ARBA" id="ARBA00023136"/>
    </source>
</evidence>
<dbReference type="GO" id="GO:0005794">
    <property type="term" value="C:Golgi apparatus"/>
    <property type="evidence" value="ECO:0000318"/>
    <property type="project" value="GO_Central"/>
</dbReference>
<dbReference type="GO" id="GO:0005783">
    <property type="term" value="C:endoplasmic reticulum"/>
    <property type="evidence" value="ECO:0000318"/>
    <property type="project" value="GO_Central"/>
</dbReference>
<keyword evidence="5 10" id="KW-1133">Transmembrane helix</keyword>
<keyword evidence="9 10" id="KW-0012">Acyltransferase</keyword>
<evidence type="ECO:0000256" key="5">
    <source>
        <dbReference type="ARBA" id="ARBA00022989"/>
    </source>
</evidence>
<evidence type="ECO:0000313" key="14">
    <source>
        <dbReference type="Proteomes" id="UP000007110"/>
    </source>
</evidence>
<dbReference type="PANTHER" id="PTHR22883:SF301">
    <property type="entry name" value="PALMITOYLTRANSFERASE ZDHHC12"/>
    <property type="match status" value="1"/>
</dbReference>
<dbReference type="PROSITE" id="PS50216">
    <property type="entry name" value="DHHC"/>
    <property type="match status" value="1"/>
</dbReference>
<dbReference type="Pfam" id="PF01529">
    <property type="entry name" value="DHHC"/>
    <property type="match status" value="1"/>
</dbReference>
<dbReference type="RefSeq" id="XP_030853323.1">
    <property type="nucleotide sequence ID" value="XM_030997463.1"/>
</dbReference>
<feature type="domain" description="Palmitoyltransferase DHHC" evidence="12">
    <location>
        <begin position="121"/>
        <end position="242"/>
    </location>
</feature>
<keyword evidence="6 10" id="KW-0472">Membrane</keyword>
<evidence type="ECO:0000256" key="8">
    <source>
        <dbReference type="ARBA" id="ARBA00023288"/>
    </source>
</evidence>
<dbReference type="Proteomes" id="UP000007110">
    <property type="component" value="Unassembled WGS sequence"/>
</dbReference>
<dbReference type="PANTHER" id="PTHR22883">
    <property type="entry name" value="ZINC FINGER DHHC DOMAIN CONTAINING PROTEIN"/>
    <property type="match status" value="1"/>
</dbReference>
<protein>
    <recommendedName>
        <fullName evidence="10">Palmitoyltransferase</fullName>
        <ecNumber evidence="10">2.3.1.225</ecNumber>
    </recommendedName>
</protein>
<evidence type="ECO:0000256" key="7">
    <source>
        <dbReference type="ARBA" id="ARBA00023139"/>
    </source>
</evidence>
<feature type="region of interest" description="Disordered" evidence="11">
    <location>
        <begin position="86"/>
        <end position="115"/>
    </location>
</feature>
<feature type="compositionally biased region" description="Acidic residues" evidence="11">
    <location>
        <begin position="91"/>
        <end position="106"/>
    </location>
</feature>
<evidence type="ECO:0000313" key="13">
    <source>
        <dbReference type="EnsemblMetazoa" id="XP_030853323"/>
    </source>
</evidence>
<dbReference type="InterPro" id="IPR039859">
    <property type="entry name" value="PFA4/ZDH16/20/ERF2-like"/>
</dbReference>
<name>A0A7M7PML0_STRPU</name>
<comment type="catalytic activity">
    <reaction evidence="10">
        <text>L-cysteinyl-[protein] + hexadecanoyl-CoA = S-hexadecanoyl-L-cysteinyl-[protein] + CoA</text>
        <dbReference type="Rhea" id="RHEA:36683"/>
        <dbReference type="Rhea" id="RHEA-COMP:10131"/>
        <dbReference type="Rhea" id="RHEA-COMP:11032"/>
        <dbReference type="ChEBI" id="CHEBI:29950"/>
        <dbReference type="ChEBI" id="CHEBI:57287"/>
        <dbReference type="ChEBI" id="CHEBI:57379"/>
        <dbReference type="ChEBI" id="CHEBI:74151"/>
        <dbReference type="EC" id="2.3.1.225"/>
    </reaction>
</comment>
<keyword evidence="8" id="KW-0449">Lipoprotein</keyword>
<keyword evidence="3 10" id="KW-0808">Transferase</keyword>
<proteinExistence type="inferred from homology"/>
<dbReference type="GO" id="GO:0006612">
    <property type="term" value="P:protein targeting to membrane"/>
    <property type="evidence" value="ECO:0000318"/>
    <property type="project" value="GO_Central"/>
</dbReference>
<dbReference type="GeneID" id="590681"/>
<dbReference type="CTD" id="84885"/>
<evidence type="ECO:0000256" key="4">
    <source>
        <dbReference type="ARBA" id="ARBA00022692"/>
    </source>
</evidence>
<keyword evidence="4 10" id="KW-0812">Transmembrane</keyword>
<sequence length="293" mass="34457">MGRSKKQLSRLLSGIFIRFFHTALTVGIFCVLLFNETELRHAFFEKNIVYEIAFTSLLLATSVLYFIASFMNPGYVTLDEERNGWSHVDSSDEETAEDSGAEDNDAETQKMVKEKKKKDQAQRKCSYCNIKQPVRTKHCEDCGRCVRRFDHHCPWLENCVGERNHRFFWFFLLCQATLIIWAIRITWGGFHWHPTIQDWLRSNALYLICMLVLSVGAAAVISLLCCHTFMLFTNQTTWEFMSRHRITYLRNLDESVNPFDEGYCRNVLKFFCYCPYRSWDVMLVRYSDLENAS</sequence>
<reference evidence="13" key="2">
    <citation type="submission" date="2021-01" db="UniProtKB">
        <authorList>
            <consortium name="EnsemblMetazoa"/>
        </authorList>
    </citation>
    <scope>IDENTIFICATION</scope>
</reference>
<feature type="transmembrane region" description="Helical" evidence="10">
    <location>
        <begin position="167"/>
        <end position="185"/>
    </location>
</feature>
<dbReference type="GO" id="GO:0019706">
    <property type="term" value="F:protein-cysteine S-palmitoyltransferase activity"/>
    <property type="evidence" value="ECO:0000318"/>
    <property type="project" value="GO_Central"/>
</dbReference>
<dbReference type="KEGG" id="spu:590681"/>
<organism evidence="13 14">
    <name type="scientific">Strongylocentrotus purpuratus</name>
    <name type="common">Purple sea urchin</name>
    <dbReference type="NCBI Taxonomy" id="7668"/>
    <lineage>
        <taxon>Eukaryota</taxon>
        <taxon>Metazoa</taxon>
        <taxon>Echinodermata</taxon>
        <taxon>Eleutherozoa</taxon>
        <taxon>Echinozoa</taxon>
        <taxon>Echinoidea</taxon>
        <taxon>Euechinoidea</taxon>
        <taxon>Echinacea</taxon>
        <taxon>Camarodonta</taxon>
        <taxon>Echinidea</taxon>
        <taxon>Strongylocentrotidae</taxon>
        <taxon>Strongylocentrotus</taxon>
    </lineage>
</organism>
<accession>A0A7M7PML0</accession>
<evidence type="ECO:0000256" key="1">
    <source>
        <dbReference type="ARBA" id="ARBA00004127"/>
    </source>
</evidence>
<dbReference type="OrthoDB" id="331948at2759"/>
<reference evidence="14" key="1">
    <citation type="submission" date="2015-02" db="EMBL/GenBank/DDBJ databases">
        <title>Genome sequencing for Strongylocentrotus purpuratus.</title>
        <authorList>
            <person name="Murali S."/>
            <person name="Liu Y."/>
            <person name="Vee V."/>
            <person name="English A."/>
            <person name="Wang M."/>
            <person name="Skinner E."/>
            <person name="Han Y."/>
            <person name="Muzny D.M."/>
            <person name="Worley K.C."/>
            <person name="Gibbs R.A."/>
        </authorList>
    </citation>
    <scope>NUCLEOTIDE SEQUENCE</scope>
</reference>
<evidence type="ECO:0000256" key="9">
    <source>
        <dbReference type="ARBA" id="ARBA00023315"/>
    </source>
</evidence>
<feature type="transmembrane region" description="Helical" evidence="10">
    <location>
        <begin position="47"/>
        <end position="68"/>
    </location>
</feature>
<feature type="transmembrane region" description="Helical" evidence="10">
    <location>
        <begin position="205"/>
        <end position="233"/>
    </location>
</feature>
<dbReference type="FunCoup" id="A0A7M7PML0">
    <property type="interactions" value="190"/>
</dbReference>
<dbReference type="InParanoid" id="A0A7M7PML0"/>
<comment type="similarity">
    <text evidence="2 10">Belongs to the DHHC palmitoyltransferase family.</text>
</comment>